<evidence type="ECO:0000313" key="4">
    <source>
        <dbReference type="Proteomes" id="UP000315471"/>
    </source>
</evidence>
<organism evidence="3 4">
    <name type="scientific">Novipirellula aureliae</name>
    <dbReference type="NCBI Taxonomy" id="2527966"/>
    <lineage>
        <taxon>Bacteria</taxon>
        <taxon>Pseudomonadati</taxon>
        <taxon>Planctomycetota</taxon>
        <taxon>Planctomycetia</taxon>
        <taxon>Pirellulales</taxon>
        <taxon>Pirellulaceae</taxon>
        <taxon>Novipirellula</taxon>
    </lineage>
</organism>
<keyword evidence="1" id="KW-0472">Membrane</keyword>
<dbReference type="AlphaFoldDB" id="A0A5C6E890"/>
<dbReference type="InterPro" id="IPR038522">
    <property type="entry name" value="T4/T6SS_DotU_sf"/>
</dbReference>
<dbReference type="Pfam" id="PF09850">
    <property type="entry name" value="DotU"/>
    <property type="match status" value="1"/>
</dbReference>
<protein>
    <recommendedName>
        <fullName evidence="2">Type IV / VI secretion system DotU domain-containing protein</fullName>
    </recommendedName>
</protein>
<comment type="caution">
    <text evidence="3">The sequence shown here is derived from an EMBL/GenBank/DDBJ whole genome shotgun (WGS) entry which is preliminary data.</text>
</comment>
<dbReference type="EMBL" id="SJPY01000001">
    <property type="protein sequence ID" value="TWU45182.1"/>
    <property type="molecule type" value="Genomic_DNA"/>
</dbReference>
<dbReference type="Proteomes" id="UP000315471">
    <property type="component" value="Unassembled WGS sequence"/>
</dbReference>
<evidence type="ECO:0000313" key="3">
    <source>
        <dbReference type="EMBL" id="TWU45182.1"/>
    </source>
</evidence>
<name>A0A5C6E890_9BACT</name>
<reference evidence="3 4" key="1">
    <citation type="submission" date="2019-02" db="EMBL/GenBank/DDBJ databases">
        <title>Deep-cultivation of Planctomycetes and their phenomic and genomic characterization uncovers novel biology.</title>
        <authorList>
            <person name="Wiegand S."/>
            <person name="Jogler M."/>
            <person name="Boedeker C."/>
            <person name="Pinto D."/>
            <person name="Vollmers J."/>
            <person name="Rivas-Marin E."/>
            <person name="Kohn T."/>
            <person name="Peeters S.H."/>
            <person name="Heuer A."/>
            <person name="Rast P."/>
            <person name="Oberbeckmann S."/>
            <person name="Bunk B."/>
            <person name="Jeske O."/>
            <person name="Meyerdierks A."/>
            <person name="Storesund J.E."/>
            <person name="Kallscheuer N."/>
            <person name="Luecker S."/>
            <person name="Lage O.M."/>
            <person name="Pohl T."/>
            <person name="Merkel B.J."/>
            <person name="Hornburger P."/>
            <person name="Mueller R.-W."/>
            <person name="Bruemmer F."/>
            <person name="Labrenz M."/>
            <person name="Spormann A.M."/>
            <person name="Op Den Camp H."/>
            <person name="Overmann J."/>
            <person name="Amann R."/>
            <person name="Jetten M.S.M."/>
            <person name="Mascher T."/>
            <person name="Medema M.H."/>
            <person name="Devos D.P."/>
            <person name="Kaster A.-K."/>
            <person name="Ovreas L."/>
            <person name="Rohde M."/>
            <person name="Galperin M.Y."/>
            <person name="Jogler C."/>
        </authorList>
    </citation>
    <scope>NUCLEOTIDE SEQUENCE [LARGE SCALE GENOMIC DNA]</scope>
    <source>
        <strain evidence="3 4">Q31b</strain>
    </source>
</reference>
<dbReference type="PANTHER" id="PTHR38033:SF1">
    <property type="entry name" value="DOTU FAMILY TYPE IV_VI SECRETION SYSTEM PROTEIN"/>
    <property type="match status" value="1"/>
</dbReference>
<keyword evidence="4" id="KW-1185">Reference proteome</keyword>
<gene>
    <name evidence="3" type="ORF">Q31b_03530</name>
</gene>
<dbReference type="OrthoDB" id="345640at2"/>
<dbReference type="InterPro" id="IPR017732">
    <property type="entry name" value="T4/T6SS_DotU"/>
</dbReference>
<evidence type="ECO:0000256" key="1">
    <source>
        <dbReference type="SAM" id="Phobius"/>
    </source>
</evidence>
<dbReference type="RefSeq" id="WP_146597930.1">
    <property type="nucleotide sequence ID" value="NZ_SJPY01000001.1"/>
</dbReference>
<keyword evidence="1" id="KW-1133">Transmembrane helix</keyword>
<dbReference type="PANTHER" id="PTHR38033">
    <property type="entry name" value="MEMBRANE PROTEIN-RELATED"/>
    <property type="match status" value="1"/>
</dbReference>
<proteinExistence type="predicted"/>
<sequence length="212" mass="23588">MSPEFAAAVDPIITYVLSVMDEVEAGRTPSPEDVSTRVRGLLDQSENKLGQRSDWELAKYALIGWVDDLLIEAPWDGRVWWEQNRLEFQLFRSADAFTAFYLQAKKATEFPKKDALEVFYVCVVLGFRGLYGDPDATAHAEDFGLPKTLQEWARRASMAIQLGQGRPPILEQGRPGLGAPPLEGKYLLIGSGVFCLLLIAVALATAHKVFWS</sequence>
<feature type="transmembrane region" description="Helical" evidence="1">
    <location>
        <begin position="186"/>
        <end position="206"/>
    </location>
</feature>
<keyword evidence="1" id="KW-0812">Transmembrane</keyword>
<evidence type="ECO:0000259" key="2">
    <source>
        <dbReference type="Pfam" id="PF09850"/>
    </source>
</evidence>
<dbReference type="Gene3D" id="1.25.40.590">
    <property type="entry name" value="Type IV / VI secretion system, DotU"/>
    <property type="match status" value="1"/>
</dbReference>
<accession>A0A5C6E890</accession>
<feature type="domain" description="Type IV / VI secretion system DotU" evidence="2">
    <location>
        <begin position="6"/>
        <end position="203"/>
    </location>
</feature>